<feature type="domain" description="Pectinesterase catalytic" evidence="7">
    <location>
        <begin position="201"/>
        <end position="280"/>
    </location>
</feature>
<dbReference type="Pfam" id="PF01095">
    <property type="entry name" value="Pectinesterase"/>
    <property type="match status" value="2"/>
</dbReference>
<evidence type="ECO:0000256" key="4">
    <source>
        <dbReference type="ARBA" id="ARBA00022801"/>
    </source>
</evidence>
<dbReference type="SUPFAM" id="SSF51126">
    <property type="entry name" value="Pectin lyase-like"/>
    <property type="match status" value="1"/>
</dbReference>
<accession>A0AAD7CAH5</accession>
<feature type="signal peptide" evidence="6">
    <location>
        <begin position="1"/>
        <end position="18"/>
    </location>
</feature>
<dbReference type="GO" id="GO:0030599">
    <property type="term" value="F:pectinesterase activity"/>
    <property type="evidence" value="ECO:0007669"/>
    <property type="project" value="UniProtKB-EC"/>
</dbReference>
<protein>
    <recommendedName>
        <fullName evidence="3">pectinesterase</fullName>
        <ecNumber evidence="3">3.1.1.11</ecNumber>
    </recommendedName>
</protein>
<evidence type="ECO:0000259" key="7">
    <source>
        <dbReference type="Pfam" id="PF01095"/>
    </source>
</evidence>
<sequence>MLATKLIALLVFCAGISAQPRTVPPDAAVIVRGSGTQTGEFHTIQAAFASLPSDSSAQVIFLYPWTYTEQVHLTRAGNLTMMGYTENTKNYAANTVRLSFNLSQGQVGGGDLAAMLRIDTNNFSLYNIDVVNTFGPHNTTGAQALAVAGYGTNLGFSAVGFYGYQDTLRTEKGVQFHWLCYIEGAVEFIFGQHGHVFFHRNTITLFIINESKITTSAAATTDLMGQVFLGRPWSAQAQVAYISCWLDTLIDSAGWESWSASMPQTDGVLFAEYASTGPGAVGPRAPFATQIASLIGYGIAEILGANWGAWVDAACYI</sequence>
<dbReference type="GO" id="GO:0045490">
    <property type="term" value="P:pectin catabolic process"/>
    <property type="evidence" value="ECO:0007669"/>
    <property type="project" value="TreeGrafter"/>
</dbReference>
<gene>
    <name evidence="8" type="ORF">B0H17DRAFT_1104456</name>
</gene>
<dbReference type="InterPro" id="IPR000070">
    <property type="entry name" value="Pectinesterase_cat"/>
</dbReference>
<feature type="domain" description="Pectinesterase catalytic" evidence="7">
    <location>
        <begin position="37"/>
        <end position="198"/>
    </location>
</feature>
<dbReference type="Gene3D" id="2.160.20.10">
    <property type="entry name" value="Single-stranded right-handed beta-helix, Pectin lyase-like"/>
    <property type="match status" value="1"/>
</dbReference>
<evidence type="ECO:0000256" key="6">
    <source>
        <dbReference type="SAM" id="SignalP"/>
    </source>
</evidence>
<dbReference type="GO" id="GO:0042545">
    <property type="term" value="P:cell wall modification"/>
    <property type="evidence" value="ECO:0007669"/>
    <property type="project" value="InterPro"/>
</dbReference>
<organism evidence="8 9">
    <name type="scientific">Mycena rosella</name>
    <name type="common">Pink bonnet</name>
    <name type="synonym">Agaricus rosellus</name>
    <dbReference type="NCBI Taxonomy" id="1033263"/>
    <lineage>
        <taxon>Eukaryota</taxon>
        <taxon>Fungi</taxon>
        <taxon>Dikarya</taxon>
        <taxon>Basidiomycota</taxon>
        <taxon>Agaricomycotina</taxon>
        <taxon>Agaricomycetes</taxon>
        <taxon>Agaricomycetidae</taxon>
        <taxon>Agaricales</taxon>
        <taxon>Marasmiineae</taxon>
        <taxon>Mycenaceae</taxon>
        <taxon>Mycena</taxon>
    </lineage>
</organism>
<evidence type="ECO:0000256" key="2">
    <source>
        <dbReference type="ARBA" id="ARBA00008891"/>
    </source>
</evidence>
<comment type="similarity">
    <text evidence="2">Belongs to the pectinesterase family.</text>
</comment>
<keyword evidence="5" id="KW-0063">Aspartyl esterase</keyword>
<dbReference type="Proteomes" id="UP001221757">
    <property type="component" value="Unassembled WGS sequence"/>
</dbReference>
<dbReference type="PANTHER" id="PTHR31321">
    <property type="entry name" value="ACYL-COA THIOESTER HYDROLASE YBHC-RELATED"/>
    <property type="match status" value="1"/>
</dbReference>
<name>A0AAD7CAH5_MYCRO</name>
<dbReference type="AlphaFoldDB" id="A0AAD7CAH5"/>
<comment type="caution">
    <text evidence="8">The sequence shown here is derived from an EMBL/GenBank/DDBJ whole genome shotgun (WGS) entry which is preliminary data.</text>
</comment>
<feature type="chain" id="PRO_5042198321" description="pectinesterase" evidence="6">
    <location>
        <begin position="19"/>
        <end position="317"/>
    </location>
</feature>
<dbReference type="EC" id="3.1.1.11" evidence="3"/>
<proteinExistence type="inferred from homology"/>
<dbReference type="EMBL" id="JARKIE010000406">
    <property type="protein sequence ID" value="KAJ7643255.1"/>
    <property type="molecule type" value="Genomic_DNA"/>
</dbReference>
<comment type="pathway">
    <text evidence="1">Glycan metabolism; pectin degradation; 2-dehydro-3-deoxy-D-gluconate from pectin: step 1/5.</text>
</comment>
<evidence type="ECO:0000256" key="3">
    <source>
        <dbReference type="ARBA" id="ARBA00013229"/>
    </source>
</evidence>
<dbReference type="PANTHER" id="PTHR31321:SF58">
    <property type="entry name" value="METHYLESTERASE, PUTATIVE-RELATED"/>
    <property type="match status" value="1"/>
</dbReference>
<keyword evidence="6" id="KW-0732">Signal</keyword>
<dbReference type="InterPro" id="IPR012334">
    <property type="entry name" value="Pectin_lyas_fold"/>
</dbReference>
<evidence type="ECO:0000256" key="5">
    <source>
        <dbReference type="ARBA" id="ARBA00023085"/>
    </source>
</evidence>
<dbReference type="InterPro" id="IPR011050">
    <property type="entry name" value="Pectin_lyase_fold/virulence"/>
</dbReference>
<keyword evidence="9" id="KW-1185">Reference proteome</keyword>
<evidence type="ECO:0000313" key="8">
    <source>
        <dbReference type="EMBL" id="KAJ7643255.1"/>
    </source>
</evidence>
<keyword evidence="4" id="KW-0378">Hydrolase</keyword>
<reference evidence="8" key="1">
    <citation type="submission" date="2023-03" db="EMBL/GenBank/DDBJ databases">
        <title>Massive genome expansion in bonnet fungi (Mycena s.s.) driven by repeated elements and novel gene families across ecological guilds.</title>
        <authorList>
            <consortium name="Lawrence Berkeley National Laboratory"/>
            <person name="Harder C.B."/>
            <person name="Miyauchi S."/>
            <person name="Viragh M."/>
            <person name="Kuo A."/>
            <person name="Thoen E."/>
            <person name="Andreopoulos B."/>
            <person name="Lu D."/>
            <person name="Skrede I."/>
            <person name="Drula E."/>
            <person name="Henrissat B."/>
            <person name="Morin E."/>
            <person name="Kohler A."/>
            <person name="Barry K."/>
            <person name="LaButti K."/>
            <person name="Morin E."/>
            <person name="Salamov A."/>
            <person name="Lipzen A."/>
            <person name="Mereny Z."/>
            <person name="Hegedus B."/>
            <person name="Baldrian P."/>
            <person name="Stursova M."/>
            <person name="Weitz H."/>
            <person name="Taylor A."/>
            <person name="Grigoriev I.V."/>
            <person name="Nagy L.G."/>
            <person name="Martin F."/>
            <person name="Kauserud H."/>
        </authorList>
    </citation>
    <scope>NUCLEOTIDE SEQUENCE</scope>
    <source>
        <strain evidence="8">CBHHK067</strain>
    </source>
</reference>
<evidence type="ECO:0000256" key="1">
    <source>
        <dbReference type="ARBA" id="ARBA00005184"/>
    </source>
</evidence>
<evidence type="ECO:0000313" key="9">
    <source>
        <dbReference type="Proteomes" id="UP001221757"/>
    </source>
</evidence>